<feature type="domain" description="Sulfatase N-terminal" evidence="5">
    <location>
        <begin position="24"/>
        <end position="361"/>
    </location>
</feature>
<evidence type="ECO:0000256" key="2">
    <source>
        <dbReference type="ARBA" id="ARBA00022723"/>
    </source>
</evidence>
<gene>
    <name evidence="6" type="ORF">CA54_07830</name>
</gene>
<dbReference type="InterPro" id="IPR000917">
    <property type="entry name" value="Sulfatase_N"/>
</dbReference>
<comment type="similarity">
    <text evidence="1">Belongs to the sulfatase family.</text>
</comment>
<evidence type="ECO:0000313" key="7">
    <source>
        <dbReference type="Proteomes" id="UP000320735"/>
    </source>
</evidence>
<dbReference type="GO" id="GO:0004065">
    <property type="term" value="F:arylsulfatase activity"/>
    <property type="evidence" value="ECO:0007669"/>
    <property type="project" value="UniProtKB-EC"/>
</dbReference>
<dbReference type="Pfam" id="PF00884">
    <property type="entry name" value="Sulfatase"/>
    <property type="match status" value="1"/>
</dbReference>
<proteinExistence type="inferred from homology"/>
<evidence type="ECO:0000259" key="5">
    <source>
        <dbReference type="Pfam" id="PF00884"/>
    </source>
</evidence>
<accession>A0A5C6BJW2</accession>
<name>A0A5C6BJW2_9PLAN</name>
<evidence type="ECO:0000256" key="3">
    <source>
        <dbReference type="ARBA" id="ARBA00022801"/>
    </source>
</evidence>
<dbReference type="PANTHER" id="PTHR42693">
    <property type="entry name" value="ARYLSULFATASE FAMILY MEMBER"/>
    <property type="match status" value="1"/>
</dbReference>
<dbReference type="AlphaFoldDB" id="A0A5C6BJW2"/>
<dbReference type="OrthoDB" id="237120at2"/>
<dbReference type="PANTHER" id="PTHR42693:SF53">
    <property type="entry name" value="ENDO-4-O-SULFATASE"/>
    <property type="match status" value="1"/>
</dbReference>
<dbReference type="SUPFAM" id="SSF53649">
    <property type="entry name" value="Alkaline phosphatase-like"/>
    <property type="match status" value="1"/>
</dbReference>
<dbReference type="InterPro" id="IPR017850">
    <property type="entry name" value="Alkaline_phosphatase_core_sf"/>
</dbReference>
<keyword evidence="4" id="KW-0106">Calcium</keyword>
<dbReference type="PROSITE" id="PS00149">
    <property type="entry name" value="SULFATASE_2"/>
    <property type="match status" value="1"/>
</dbReference>
<keyword evidence="3 6" id="KW-0378">Hydrolase</keyword>
<reference evidence="6 7" key="1">
    <citation type="submission" date="2019-02" db="EMBL/GenBank/DDBJ databases">
        <title>Deep-cultivation of Planctomycetes and their phenomic and genomic characterization uncovers novel biology.</title>
        <authorList>
            <person name="Wiegand S."/>
            <person name="Jogler M."/>
            <person name="Boedeker C."/>
            <person name="Pinto D."/>
            <person name="Vollmers J."/>
            <person name="Rivas-Marin E."/>
            <person name="Kohn T."/>
            <person name="Peeters S.H."/>
            <person name="Heuer A."/>
            <person name="Rast P."/>
            <person name="Oberbeckmann S."/>
            <person name="Bunk B."/>
            <person name="Jeske O."/>
            <person name="Meyerdierks A."/>
            <person name="Storesund J.E."/>
            <person name="Kallscheuer N."/>
            <person name="Luecker S."/>
            <person name="Lage O.M."/>
            <person name="Pohl T."/>
            <person name="Merkel B.J."/>
            <person name="Hornburger P."/>
            <person name="Mueller R.-W."/>
            <person name="Bruemmer F."/>
            <person name="Labrenz M."/>
            <person name="Spormann A.M."/>
            <person name="Op Den Camp H."/>
            <person name="Overmann J."/>
            <person name="Amann R."/>
            <person name="Jetten M.S.M."/>
            <person name="Mascher T."/>
            <person name="Medema M.H."/>
            <person name="Devos D.P."/>
            <person name="Kaster A.-K."/>
            <person name="Ovreas L."/>
            <person name="Rohde M."/>
            <person name="Galperin M.Y."/>
            <person name="Jogler C."/>
        </authorList>
    </citation>
    <scope>NUCLEOTIDE SEQUENCE [LARGE SCALE GENOMIC DNA]</scope>
    <source>
        <strain evidence="6 7">CA54</strain>
    </source>
</reference>
<dbReference type="InterPro" id="IPR024607">
    <property type="entry name" value="Sulfatase_CS"/>
</dbReference>
<keyword evidence="7" id="KW-1185">Reference proteome</keyword>
<protein>
    <submittedName>
        <fullName evidence="6">Arylsulfatase</fullName>
        <ecNumber evidence="6">3.1.6.1</ecNumber>
    </submittedName>
</protein>
<organism evidence="6 7">
    <name type="scientific">Symmachiella macrocystis</name>
    <dbReference type="NCBI Taxonomy" id="2527985"/>
    <lineage>
        <taxon>Bacteria</taxon>
        <taxon>Pseudomonadati</taxon>
        <taxon>Planctomycetota</taxon>
        <taxon>Planctomycetia</taxon>
        <taxon>Planctomycetales</taxon>
        <taxon>Planctomycetaceae</taxon>
        <taxon>Symmachiella</taxon>
    </lineage>
</organism>
<dbReference type="Gene3D" id="3.40.720.10">
    <property type="entry name" value="Alkaline Phosphatase, subunit A"/>
    <property type="match status" value="1"/>
</dbReference>
<dbReference type="Proteomes" id="UP000320735">
    <property type="component" value="Unassembled WGS sequence"/>
</dbReference>
<dbReference type="GO" id="GO:0046872">
    <property type="term" value="F:metal ion binding"/>
    <property type="evidence" value="ECO:0007669"/>
    <property type="project" value="UniProtKB-KW"/>
</dbReference>
<evidence type="ECO:0000313" key="6">
    <source>
        <dbReference type="EMBL" id="TWU11967.1"/>
    </source>
</evidence>
<dbReference type="RefSeq" id="WP_146369496.1">
    <property type="nucleotide sequence ID" value="NZ_SJPP01000001.1"/>
</dbReference>
<sequence>MLRLLIAVGAILVVGSPLSAAQRPNIIMIVADDHAPWAFGAAGHPDARTPNMDRLSREGARLTNCFVATPVCSASRAALMTSRYPTETGITDYLSPERMPDLGLDPALPVWPRLLSAAGYRTALIGKWHLGETDRCHPTKFGYDLFTGFRHGGMTSQNPLVEIDGTERRVTGWTPDILTDHALQFLKENGDGKPFCLSLHFWAPHANAHKIDKDRTWLPLSAADFGPFRDLDPQVPQPDFPDLDIPRVKRMTREYLGSIASVDRNVGRVLQALEDLKLAENTVVIYTSDHGYNLGHHGIWHKGNGRWILKNNRGARPNLWDHSLRTPTIIRWPGQIPPGTVIDRCVTFLDWFPTILDMAGMARPKDITLRGRSFLPLLQGEKINWDDNVFVQYRMWDWNQTAADLRAYRTPRWKLIRDFHNTGQDELYYLANDPKELNNLTDSVDPQVVAVKAKLNHRLQKAMQKIGDQPN</sequence>
<keyword evidence="2" id="KW-0479">Metal-binding</keyword>
<comment type="caution">
    <text evidence="6">The sequence shown here is derived from an EMBL/GenBank/DDBJ whole genome shotgun (WGS) entry which is preliminary data.</text>
</comment>
<dbReference type="EC" id="3.1.6.1" evidence="6"/>
<evidence type="ECO:0000256" key="4">
    <source>
        <dbReference type="ARBA" id="ARBA00022837"/>
    </source>
</evidence>
<dbReference type="InterPro" id="IPR050738">
    <property type="entry name" value="Sulfatase"/>
</dbReference>
<evidence type="ECO:0000256" key="1">
    <source>
        <dbReference type="ARBA" id="ARBA00008779"/>
    </source>
</evidence>
<dbReference type="EMBL" id="SJPP01000001">
    <property type="protein sequence ID" value="TWU11967.1"/>
    <property type="molecule type" value="Genomic_DNA"/>
</dbReference>